<dbReference type="PANTHER" id="PTHR43798">
    <property type="entry name" value="MONOACYLGLYCEROL LIPASE"/>
    <property type="match status" value="1"/>
</dbReference>
<evidence type="ECO:0000256" key="1">
    <source>
        <dbReference type="ARBA" id="ARBA00022801"/>
    </source>
</evidence>
<dbReference type="AlphaFoldDB" id="A0A9W6MBQ1"/>
<evidence type="ECO:0000313" key="3">
    <source>
        <dbReference type="EMBL" id="GLK08366.1"/>
    </source>
</evidence>
<comment type="caution">
    <text evidence="3">The sequence shown here is derived from an EMBL/GenBank/DDBJ whole genome shotgun (WGS) entry which is preliminary data.</text>
</comment>
<dbReference type="GO" id="GO:0016020">
    <property type="term" value="C:membrane"/>
    <property type="evidence" value="ECO:0007669"/>
    <property type="project" value="TreeGrafter"/>
</dbReference>
<dbReference type="PRINTS" id="PR00111">
    <property type="entry name" value="ABHYDROLASE"/>
</dbReference>
<keyword evidence="1 3" id="KW-0378">Hydrolase</keyword>
<proteinExistence type="predicted"/>
<evidence type="ECO:0000259" key="2">
    <source>
        <dbReference type="Pfam" id="PF00561"/>
    </source>
</evidence>
<evidence type="ECO:0000313" key="4">
    <source>
        <dbReference type="Proteomes" id="UP001143474"/>
    </source>
</evidence>
<name>A0A9W6MBQ1_9ACTN</name>
<feature type="domain" description="AB hydrolase-1" evidence="2">
    <location>
        <begin position="43"/>
        <end position="272"/>
    </location>
</feature>
<dbReference type="Gene3D" id="3.40.50.1820">
    <property type="entry name" value="alpha/beta hydrolase"/>
    <property type="match status" value="1"/>
</dbReference>
<organism evidence="3 4">
    <name type="scientific">Streptosporangium carneum</name>
    <dbReference type="NCBI Taxonomy" id="47481"/>
    <lineage>
        <taxon>Bacteria</taxon>
        <taxon>Bacillati</taxon>
        <taxon>Actinomycetota</taxon>
        <taxon>Actinomycetes</taxon>
        <taxon>Streptosporangiales</taxon>
        <taxon>Streptosporangiaceae</taxon>
        <taxon>Streptosporangium</taxon>
    </lineage>
</organism>
<sequence>MTDETTATVNGTANGAFTGLPAVRHVETLGYRTAFYEAGEGETVILLHGGGAGADSRSNWEGCFDLFASRARTFAVDLVGFGETDKPDPERFAYTQDARNAQLVAFIEALGLERVTIIGNSMGGATALGVAMTRPDLVANLVLMGSGGLTTHISHELGAVVDYDFTEDGMRRLIGVLSNPGFVPTTDQVRYRYELSVRPEIRAAYRATMGWVKANGLAYTEERLREVKARTLVVNGKDDVIVPVETAYRFLALLENSTGYILPHCRHWAMIEYPQLFAEVCLDFVAGRGVPNSAAGPAGQGEG</sequence>
<dbReference type="Proteomes" id="UP001143474">
    <property type="component" value="Unassembled WGS sequence"/>
</dbReference>
<dbReference type="InterPro" id="IPR050266">
    <property type="entry name" value="AB_hydrolase_sf"/>
</dbReference>
<dbReference type="RefSeq" id="WP_271216861.1">
    <property type="nucleotide sequence ID" value="NZ_BSEV01000002.1"/>
</dbReference>
<dbReference type="GO" id="GO:0016787">
    <property type="term" value="F:hydrolase activity"/>
    <property type="evidence" value="ECO:0007669"/>
    <property type="project" value="UniProtKB-KW"/>
</dbReference>
<dbReference type="EMBL" id="BSEV01000002">
    <property type="protein sequence ID" value="GLK08366.1"/>
    <property type="molecule type" value="Genomic_DNA"/>
</dbReference>
<reference evidence="3" key="1">
    <citation type="journal article" date="2014" name="Int. J. Syst. Evol. Microbiol.">
        <title>Complete genome sequence of Corynebacterium casei LMG S-19264T (=DSM 44701T), isolated from a smear-ripened cheese.</title>
        <authorList>
            <consortium name="US DOE Joint Genome Institute (JGI-PGF)"/>
            <person name="Walter F."/>
            <person name="Albersmeier A."/>
            <person name="Kalinowski J."/>
            <person name="Ruckert C."/>
        </authorList>
    </citation>
    <scope>NUCLEOTIDE SEQUENCE</scope>
    <source>
        <strain evidence="3">VKM Ac-2007</strain>
    </source>
</reference>
<protein>
    <submittedName>
        <fullName evidence="3">2,6-dioxo-6-phenylhexa-3-enoate hydrolase</fullName>
    </submittedName>
</protein>
<dbReference type="InterPro" id="IPR029058">
    <property type="entry name" value="AB_hydrolase_fold"/>
</dbReference>
<dbReference type="InterPro" id="IPR000073">
    <property type="entry name" value="AB_hydrolase_1"/>
</dbReference>
<keyword evidence="4" id="KW-1185">Reference proteome</keyword>
<accession>A0A9W6MBQ1</accession>
<reference evidence="3" key="2">
    <citation type="submission" date="2023-01" db="EMBL/GenBank/DDBJ databases">
        <authorList>
            <person name="Sun Q."/>
            <person name="Evtushenko L."/>
        </authorList>
    </citation>
    <scope>NUCLEOTIDE SEQUENCE</scope>
    <source>
        <strain evidence="3">VKM Ac-2007</strain>
    </source>
</reference>
<gene>
    <name evidence="3" type="ORF">GCM10017600_17710</name>
</gene>
<dbReference type="SUPFAM" id="SSF53474">
    <property type="entry name" value="alpha/beta-Hydrolases"/>
    <property type="match status" value="1"/>
</dbReference>
<dbReference type="PANTHER" id="PTHR43798:SF31">
    <property type="entry name" value="AB HYDROLASE SUPERFAMILY PROTEIN YCLE"/>
    <property type="match status" value="1"/>
</dbReference>
<dbReference type="Pfam" id="PF00561">
    <property type="entry name" value="Abhydrolase_1"/>
    <property type="match status" value="1"/>
</dbReference>